<dbReference type="EMBL" id="JAKRRX010000008">
    <property type="protein sequence ID" value="MCW8332720.1"/>
    <property type="molecule type" value="Genomic_DNA"/>
</dbReference>
<sequence>MRDHRPTLTDELITGSKLGQIQQHAGEIIKINQALSQILPKGVVDHCRAANVRSNHLVIEVASAAIKMKLDYDRLNILNQLRNAGFARLMAVEIRINPGLYQRRPGEFTSDKPAKKRAPLSNNAASALLMIASGAPPKVKKRLEKLAQLARDE</sequence>
<dbReference type="InterPro" id="IPR007922">
    <property type="entry name" value="DciA-like"/>
</dbReference>
<proteinExistence type="predicted"/>
<dbReference type="AlphaFoldDB" id="A0A9X3CBV1"/>
<dbReference type="Proteomes" id="UP001155586">
    <property type="component" value="Unassembled WGS sequence"/>
</dbReference>
<keyword evidence="2" id="KW-1185">Reference proteome</keyword>
<organism evidence="1 2">
    <name type="scientific">Vibrio paucivorans</name>
    <dbReference type="NCBI Taxonomy" id="2829489"/>
    <lineage>
        <taxon>Bacteria</taxon>
        <taxon>Pseudomonadati</taxon>
        <taxon>Pseudomonadota</taxon>
        <taxon>Gammaproteobacteria</taxon>
        <taxon>Vibrionales</taxon>
        <taxon>Vibrionaceae</taxon>
        <taxon>Vibrio</taxon>
    </lineage>
</organism>
<comment type="caution">
    <text evidence="1">The sequence shown here is derived from an EMBL/GenBank/DDBJ whole genome shotgun (WGS) entry which is preliminary data.</text>
</comment>
<protein>
    <submittedName>
        <fullName evidence="1">DciA family protein</fullName>
    </submittedName>
</protein>
<name>A0A9X3CBV1_9VIBR</name>
<dbReference type="Pfam" id="PF05258">
    <property type="entry name" value="DciA"/>
    <property type="match status" value="1"/>
</dbReference>
<reference evidence="1" key="1">
    <citation type="submission" date="2022-02" db="EMBL/GenBank/DDBJ databases">
        <title>Vibrio sp. nov., a new bacterium isolated from Bohai sea, China.</title>
        <authorList>
            <person name="Yuan Y."/>
        </authorList>
    </citation>
    <scope>NUCLEOTIDE SEQUENCE</scope>
    <source>
        <strain evidence="1">DBSS07</strain>
    </source>
</reference>
<gene>
    <name evidence="1" type="ORF">MD483_02605</name>
</gene>
<evidence type="ECO:0000313" key="2">
    <source>
        <dbReference type="Proteomes" id="UP001155586"/>
    </source>
</evidence>
<accession>A0A9X3CBV1</accession>
<dbReference type="RefSeq" id="WP_252029541.1">
    <property type="nucleotide sequence ID" value="NZ_JAKRRX010000008.1"/>
</dbReference>
<evidence type="ECO:0000313" key="1">
    <source>
        <dbReference type="EMBL" id="MCW8332720.1"/>
    </source>
</evidence>